<dbReference type="PANTHER" id="PTHR24198:SF165">
    <property type="entry name" value="ANKYRIN REPEAT-CONTAINING PROTEIN-RELATED"/>
    <property type="match status" value="1"/>
</dbReference>
<feature type="repeat" description="ANK" evidence="3">
    <location>
        <begin position="23"/>
        <end position="51"/>
    </location>
</feature>
<reference evidence="4 5" key="2">
    <citation type="journal article" date="2018" name="J. Invertebr. Pathol.">
        <title>'Candidatus Aquirickettsiella gammari' (Gammaproteobacteria: Legionellales: Coxiellaceae): A bacterial pathogen of the freshwater crustacean Gammarus fossarum (Malacostraca: Amphipoda).</title>
        <authorList>
            <person name="Bojko J."/>
            <person name="Dunn A.M."/>
            <person name="Stebbing P.D."/>
            <person name="van Aerle R."/>
            <person name="Bacela-Spychalska K."/>
            <person name="Bean T.P."/>
            <person name="Urrutia A."/>
            <person name="Stentiford G.D."/>
        </authorList>
    </citation>
    <scope>NUCLEOTIDE SEQUENCE [LARGE SCALE GENOMIC DNA]</scope>
    <source>
        <strain evidence="4">RA15029</strain>
    </source>
</reference>
<organism evidence="4 5">
    <name type="scientific">Candidatus Aquirickettsiella gammari</name>
    <dbReference type="NCBI Taxonomy" id="2016198"/>
    <lineage>
        <taxon>Bacteria</taxon>
        <taxon>Pseudomonadati</taxon>
        <taxon>Pseudomonadota</taxon>
        <taxon>Gammaproteobacteria</taxon>
        <taxon>Legionellales</taxon>
        <taxon>Coxiellaceae</taxon>
        <taxon>Candidatus Aquirickettsiella</taxon>
    </lineage>
</organism>
<feature type="repeat" description="ANK" evidence="3">
    <location>
        <begin position="253"/>
        <end position="285"/>
    </location>
</feature>
<dbReference type="Pfam" id="PF00023">
    <property type="entry name" value="Ank"/>
    <property type="match status" value="1"/>
</dbReference>
<dbReference type="Proteomes" id="UP000226429">
    <property type="component" value="Unassembled WGS sequence"/>
</dbReference>
<feature type="repeat" description="ANK" evidence="3">
    <location>
        <begin position="388"/>
        <end position="420"/>
    </location>
</feature>
<reference evidence="4 5" key="1">
    <citation type="journal article" date="2017" name="Int. J. Syst. Evol. Microbiol.">
        <title>Aquarickettsiella crustaci n. gen. n. sp. (Gammaproteobacteria: Legionellales: Coxiellaceae); a bacterial pathogen of the freshwater crustacean: Gammarus fossarum (Malacostraca: Amphipoda).</title>
        <authorList>
            <person name="Bojko J."/>
            <person name="Dunn A.M."/>
            <person name="Stebbing P.D."/>
            <person name="Van Aerle R."/>
            <person name="Bacela-Spychalska K."/>
            <person name="Bean T.P."/>
            <person name="Stentiford G.D."/>
        </authorList>
    </citation>
    <scope>NUCLEOTIDE SEQUENCE [LARGE SCALE GENOMIC DNA]</scope>
    <source>
        <strain evidence="4">RA15029</strain>
    </source>
</reference>
<dbReference type="SMART" id="SM00248">
    <property type="entry name" value="ANK"/>
    <property type="match status" value="17"/>
</dbReference>
<feature type="repeat" description="ANK" evidence="3">
    <location>
        <begin position="185"/>
        <end position="217"/>
    </location>
</feature>
<feature type="repeat" description="ANK" evidence="3">
    <location>
        <begin position="515"/>
        <end position="547"/>
    </location>
</feature>
<evidence type="ECO:0000313" key="4">
    <source>
        <dbReference type="EMBL" id="RDH39931.1"/>
    </source>
</evidence>
<dbReference type="PROSITE" id="PS50088">
    <property type="entry name" value="ANK_REPEAT"/>
    <property type="match status" value="10"/>
</dbReference>
<feature type="non-terminal residue" evidence="4">
    <location>
        <position position="1"/>
    </location>
</feature>
<dbReference type="Gene3D" id="1.25.40.20">
    <property type="entry name" value="Ankyrin repeat-containing domain"/>
    <property type="match status" value="4"/>
</dbReference>
<feature type="repeat" description="ANK" evidence="3">
    <location>
        <begin position="581"/>
        <end position="613"/>
    </location>
</feature>
<dbReference type="Pfam" id="PF13637">
    <property type="entry name" value="Ank_4"/>
    <property type="match status" value="2"/>
</dbReference>
<keyword evidence="1" id="KW-0677">Repeat</keyword>
<dbReference type="InterPro" id="IPR036770">
    <property type="entry name" value="Ankyrin_rpt-contain_sf"/>
</dbReference>
<proteinExistence type="predicted"/>
<dbReference type="SUPFAM" id="SSF48403">
    <property type="entry name" value="Ankyrin repeat"/>
    <property type="match status" value="2"/>
</dbReference>
<keyword evidence="2 3" id="KW-0040">ANK repeat</keyword>
<dbReference type="Pfam" id="PF12796">
    <property type="entry name" value="Ank_2"/>
    <property type="match status" value="4"/>
</dbReference>
<dbReference type="PROSITE" id="PS50297">
    <property type="entry name" value="ANK_REP_REGION"/>
    <property type="match status" value="9"/>
</dbReference>
<feature type="repeat" description="ANK" evidence="3">
    <location>
        <begin position="548"/>
        <end position="580"/>
    </location>
</feature>
<feature type="repeat" description="ANK" evidence="3">
    <location>
        <begin position="117"/>
        <end position="149"/>
    </location>
</feature>
<accession>A0A370CFJ6</accession>
<dbReference type="PRINTS" id="PR01415">
    <property type="entry name" value="ANKYRIN"/>
</dbReference>
<evidence type="ECO:0000256" key="3">
    <source>
        <dbReference type="PROSITE-ProRule" id="PRU00023"/>
    </source>
</evidence>
<name>A0A370CFJ6_9COXI</name>
<dbReference type="EMBL" id="NMOS02000025">
    <property type="protein sequence ID" value="RDH39931.1"/>
    <property type="molecule type" value="Genomic_DNA"/>
</dbReference>
<evidence type="ECO:0000256" key="1">
    <source>
        <dbReference type="ARBA" id="ARBA00022737"/>
    </source>
</evidence>
<dbReference type="PANTHER" id="PTHR24198">
    <property type="entry name" value="ANKYRIN REPEAT AND PROTEIN KINASE DOMAIN-CONTAINING PROTEIN"/>
    <property type="match status" value="1"/>
</dbReference>
<gene>
    <name evidence="4" type="ORF">CFE62_006395</name>
</gene>
<evidence type="ECO:0000256" key="2">
    <source>
        <dbReference type="ARBA" id="ARBA00023043"/>
    </source>
</evidence>
<keyword evidence="5" id="KW-1185">Reference proteome</keyword>
<evidence type="ECO:0000313" key="5">
    <source>
        <dbReference type="Proteomes" id="UP000226429"/>
    </source>
</evidence>
<comment type="caution">
    <text evidence="4">The sequence shown here is derived from an EMBL/GenBank/DDBJ whole genome shotgun (WGS) entry which is preliminary data.</text>
</comment>
<sequence>GFLAIVEYLITEKKIDLNARNPLGWTLLDKAAYNGQLAIVKYLLSRGYNLEEDYFTDIYFLNSIALNHHFSMLEYLLTVKKVFLLPTLWELLKEGYLGIIQYLIEKKNQPVNTRDSNGWTPLHSVAANGHLGILEYLIHQGADLSATDNIGDSTLDKAIKASHLHVVKYLINEQGLDVNTPNRLSGQIPLHLAATSGRLEIIKYLISQGADLSAADNIGDSTMDKTIKAGHLHVVKYLINEQGLDVNTPNRLSGQIPLHLAADSGRLDIIRYLLDQGADLSTTDTISESPLDKAIKTNRLNTVSYLIEHQQMLDSHQHMNVALMALFKAIRHAQLDIVKNLLKTQNNLATASLGSDLHLLHYVVSFGHIEIIEYLLEQGYNLEAKDIFGNTPLHVAVLEKKLNAVKYLLDKGANLKAVNNLGETPFQVSLAKNNRPLIKYFSEQQNEEVGSLFDAIEKNYLGAIQYLIEDKKIDVQALNKSYKNVLLNHATTHGKLNIIQYLVAHGFDIFPQFNFTSTPLHTAVTLHRLDVVKYYIAQKAPLEAQDNHGNTALHLAAGNYDIDILSYLVESGANLNTKNKKGDSPLHQAVLVNDLDTLKFLIEKGSDLNVQNQSGDTPFHLATKNNHSEIALYLLNKGALSTTKYNIETTLLQPSTLSYPYNESAVRKRSFENIRTIRKPRSFEFKKNITPSVMKNRDTIYSAATRLTYWLNDFSNNLVGTLKDILQFLFFPFSALSTEVGAEDSCENIASNLKKYPFTARQAEHEVRIQGAGDRRALTSEARNASRHRVMVEATAHSQKWASASRTPDESEPNISHVMRIKFESTTTKIFPEHNNSLDVNATILLLGTIASKVTRQALFFKLNSHLKPEETRNLDITDMIKKFSRHLENKKFNNNFSFSNTTKR</sequence>
<dbReference type="InterPro" id="IPR002110">
    <property type="entry name" value="Ankyrin_rpt"/>
</dbReference>
<dbReference type="AlphaFoldDB" id="A0A370CFJ6"/>
<feature type="repeat" description="ANK" evidence="3">
    <location>
        <begin position="614"/>
        <end position="639"/>
    </location>
</feature>
<protein>
    <submittedName>
        <fullName evidence="4">Uncharacterized protein</fullName>
    </submittedName>
</protein>
<feature type="repeat" description="ANK" evidence="3">
    <location>
        <begin position="355"/>
        <end position="387"/>
    </location>
</feature>